<dbReference type="GO" id="GO:0016126">
    <property type="term" value="P:sterol biosynthetic process"/>
    <property type="evidence" value="ECO:0007669"/>
    <property type="project" value="TreeGrafter"/>
</dbReference>
<dbReference type="AlphaFoldDB" id="A0A9N9JG25"/>
<dbReference type="Pfam" id="PF08498">
    <property type="entry name" value="Sterol_MT_C"/>
    <property type="match status" value="1"/>
</dbReference>
<dbReference type="GO" id="GO:0003838">
    <property type="term" value="F:sterol 24-C-methyltransferase activity"/>
    <property type="evidence" value="ECO:0007669"/>
    <property type="project" value="TreeGrafter"/>
</dbReference>
<dbReference type="GO" id="GO:0032259">
    <property type="term" value="P:methylation"/>
    <property type="evidence" value="ECO:0007669"/>
    <property type="project" value="UniProtKB-KW"/>
</dbReference>
<dbReference type="InterPro" id="IPR050447">
    <property type="entry name" value="Erg6_SMT_methyltransf"/>
</dbReference>
<protein>
    <submittedName>
        <fullName evidence="4">17267_t:CDS:1</fullName>
    </submittedName>
</protein>
<gene>
    <name evidence="4" type="ORF">AMORRO_LOCUS17163</name>
</gene>
<keyword evidence="2" id="KW-0949">S-adenosyl-L-methionine</keyword>
<dbReference type="Proteomes" id="UP000789342">
    <property type="component" value="Unassembled WGS sequence"/>
</dbReference>
<evidence type="ECO:0000313" key="5">
    <source>
        <dbReference type="Proteomes" id="UP000789342"/>
    </source>
</evidence>
<proteinExistence type="inferred from homology"/>
<dbReference type="GO" id="GO:0005783">
    <property type="term" value="C:endoplasmic reticulum"/>
    <property type="evidence" value="ECO:0007669"/>
    <property type="project" value="TreeGrafter"/>
</dbReference>
<name>A0A9N9JG25_9GLOM</name>
<evidence type="ECO:0000256" key="1">
    <source>
        <dbReference type="ARBA" id="ARBA00022679"/>
    </source>
</evidence>
<sequence>HVRIIRGIEEGNSIPALSSYKQALEAAKNVGFEVLENEDLASLSEYHEPWYSTLQGGFSLSGFRMTRIGRWLTHKFVYGLECLHIAAPGSTDVASFLNSTADALVEGGEKGIFTPMFFILMRKPME</sequence>
<dbReference type="InterPro" id="IPR030384">
    <property type="entry name" value="MeTrfase_SMT"/>
</dbReference>
<keyword evidence="1 2" id="KW-0808">Transferase</keyword>
<reference evidence="4" key="1">
    <citation type="submission" date="2021-06" db="EMBL/GenBank/DDBJ databases">
        <authorList>
            <person name="Kallberg Y."/>
            <person name="Tangrot J."/>
            <person name="Rosling A."/>
        </authorList>
    </citation>
    <scope>NUCLEOTIDE SEQUENCE</scope>
    <source>
        <strain evidence="4">CL551</strain>
    </source>
</reference>
<evidence type="ECO:0000256" key="2">
    <source>
        <dbReference type="PROSITE-ProRule" id="PRU01022"/>
    </source>
</evidence>
<evidence type="ECO:0000259" key="3">
    <source>
        <dbReference type="PROSITE" id="PS51685"/>
    </source>
</evidence>
<comment type="caution">
    <text evidence="4">The sequence shown here is derived from an EMBL/GenBank/DDBJ whole genome shotgun (WGS) entry which is preliminary data.</text>
</comment>
<accession>A0A9N9JG25</accession>
<dbReference type="InterPro" id="IPR013705">
    <property type="entry name" value="Sterol_MeTrfase_C"/>
</dbReference>
<dbReference type="PANTHER" id="PTHR44068:SF1">
    <property type="entry name" value="HYPOTHETICAL LOC100005854"/>
    <property type="match status" value="1"/>
</dbReference>
<evidence type="ECO:0000313" key="4">
    <source>
        <dbReference type="EMBL" id="CAG8779069.1"/>
    </source>
</evidence>
<keyword evidence="2" id="KW-0489">Methyltransferase</keyword>
<organism evidence="4 5">
    <name type="scientific">Acaulospora morrowiae</name>
    <dbReference type="NCBI Taxonomy" id="94023"/>
    <lineage>
        <taxon>Eukaryota</taxon>
        <taxon>Fungi</taxon>
        <taxon>Fungi incertae sedis</taxon>
        <taxon>Mucoromycota</taxon>
        <taxon>Glomeromycotina</taxon>
        <taxon>Glomeromycetes</taxon>
        <taxon>Diversisporales</taxon>
        <taxon>Acaulosporaceae</taxon>
        <taxon>Acaulospora</taxon>
    </lineage>
</organism>
<dbReference type="PANTHER" id="PTHR44068">
    <property type="entry name" value="ZGC:194242"/>
    <property type="match status" value="1"/>
</dbReference>
<feature type="non-terminal residue" evidence="4">
    <location>
        <position position="126"/>
    </location>
</feature>
<dbReference type="PROSITE" id="PS51685">
    <property type="entry name" value="SAM_MT_ERG6_SMT"/>
    <property type="match status" value="1"/>
</dbReference>
<comment type="similarity">
    <text evidence="2">Belongs to the class I-like SAM-binding methyltransferase superfamily. Erg6/SMT family.</text>
</comment>
<dbReference type="EMBL" id="CAJVPV010051272">
    <property type="protein sequence ID" value="CAG8779069.1"/>
    <property type="molecule type" value="Genomic_DNA"/>
</dbReference>
<dbReference type="OrthoDB" id="4310724at2759"/>
<keyword evidence="5" id="KW-1185">Reference proteome</keyword>
<feature type="domain" description="SAM-dependent methyltransferase Erg6/SMT-type" evidence="3">
    <location>
        <begin position="1"/>
        <end position="124"/>
    </location>
</feature>